<dbReference type="EMBL" id="DSOL01000232">
    <property type="protein sequence ID" value="HEN28603.1"/>
    <property type="molecule type" value="Genomic_DNA"/>
</dbReference>
<dbReference type="Pfam" id="PF02515">
    <property type="entry name" value="CoA_transf_3"/>
    <property type="match status" value="1"/>
</dbReference>
<proteinExistence type="predicted"/>
<reference evidence="2" key="1">
    <citation type="journal article" date="2020" name="mSystems">
        <title>Genome- and Community-Level Interaction Insights into Carbon Utilization and Element Cycling Functions of Hydrothermarchaeota in Hydrothermal Sediment.</title>
        <authorList>
            <person name="Zhou Z."/>
            <person name="Liu Y."/>
            <person name="Xu W."/>
            <person name="Pan J."/>
            <person name="Luo Z.H."/>
            <person name="Li M."/>
        </authorList>
    </citation>
    <scope>NUCLEOTIDE SEQUENCE [LARGE SCALE GENOMIC DNA]</scope>
    <source>
        <strain evidence="2">SpSt-34</strain>
    </source>
</reference>
<dbReference type="SUPFAM" id="SSF89796">
    <property type="entry name" value="CoA-transferase family III (CaiB/BaiF)"/>
    <property type="match status" value="1"/>
</dbReference>
<accession>A0A7C2K610</accession>
<protein>
    <submittedName>
        <fullName evidence="2">CoA transferase</fullName>
    </submittedName>
</protein>
<dbReference type="PANTHER" id="PTHR48207:SF3">
    <property type="entry name" value="SUCCINATE--HYDROXYMETHYLGLUTARATE COA-TRANSFERASE"/>
    <property type="match status" value="1"/>
</dbReference>
<dbReference type="InterPro" id="IPR003673">
    <property type="entry name" value="CoA-Trfase_fam_III"/>
</dbReference>
<dbReference type="Gene3D" id="3.40.50.10540">
    <property type="entry name" value="Crotonobetainyl-coa:carnitine coa-transferase, domain 1"/>
    <property type="match status" value="1"/>
</dbReference>
<gene>
    <name evidence="2" type="ORF">ENQ77_08190</name>
</gene>
<dbReference type="PANTHER" id="PTHR48207">
    <property type="entry name" value="SUCCINATE--HYDROXYMETHYLGLUTARATE COA-TRANSFERASE"/>
    <property type="match status" value="1"/>
</dbReference>
<dbReference type="GO" id="GO:0008410">
    <property type="term" value="F:CoA-transferase activity"/>
    <property type="evidence" value="ECO:0007669"/>
    <property type="project" value="TreeGrafter"/>
</dbReference>
<name>A0A7C2K610_UNCW3</name>
<dbReference type="AlphaFoldDB" id="A0A7C2K610"/>
<dbReference type="InterPro" id="IPR050483">
    <property type="entry name" value="CoA-transferase_III_domain"/>
</dbReference>
<evidence type="ECO:0000313" key="2">
    <source>
        <dbReference type="EMBL" id="HEN28603.1"/>
    </source>
</evidence>
<organism evidence="2">
    <name type="scientific">candidate division WOR-3 bacterium</name>
    <dbReference type="NCBI Taxonomy" id="2052148"/>
    <lineage>
        <taxon>Bacteria</taxon>
        <taxon>Bacteria division WOR-3</taxon>
    </lineage>
</organism>
<dbReference type="InterPro" id="IPR044855">
    <property type="entry name" value="CoA-Trfase_III_dom3_sf"/>
</dbReference>
<evidence type="ECO:0000256" key="1">
    <source>
        <dbReference type="ARBA" id="ARBA00022679"/>
    </source>
</evidence>
<dbReference type="Gene3D" id="3.30.1540.10">
    <property type="entry name" value="formyl-coa transferase, domain 3"/>
    <property type="match status" value="1"/>
</dbReference>
<keyword evidence="1 2" id="KW-0808">Transferase</keyword>
<comment type="caution">
    <text evidence="2">The sequence shown here is derived from an EMBL/GenBank/DDBJ whole genome shotgun (WGS) entry which is preliminary data.</text>
</comment>
<sequence length="424" mass="48010">MFDTERDSLTLKYPLEGLRALDLTDEKGMLCGKILADLGVEVIKIEKPEGDEARKFPPFYHDEENLEKSLFYLAFNTGKKSITLNLEKEEGRELFKKLVKTADFLIESFDPFFLRKLGLGYDILSQIKPSLVMTSITPFGQEGPYADFKATDLTIQALGVLLSQQGDSDRAPVRTSFVPQAYMHASVDAAEATLIAHYYRVKTGKGQHIDISIMESVLWVAGRDLAFYNAYGTSYKREGPFWTRRGRGTVRSIWECKEGFVAFAIQGGETGAPTNRGIVEWMEEKGIEVPQFMKEKQWESWDFDSTNQEELDRICEVIGAFFKHLTADEIEEKAREKGFLINKVCSVADAFSHPQLEARNFWKRIHYDYLGDDIIYPGGFAKFSLSLIGPTSRAPKIGEHNEIIYGELGLSKEELILLKSKGVI</sequence>
<dbReference type="InterPro" id="IPR023606">
    <property type="entry name" value="CoA-Trfase_III_dom_1_sf"/>
</dbReference>